<protein>
    <submittedName>
        <fullName evidence="1">Uncharacterized protein</fullName>
    </submittedName>
</protein>
<evidence type="ECO:0000313" key="1">
    <source>
        <dbReference type="EMBL" id="JAH89144.1"/>
    </source>
</evidence>
<reference evidence="1" key="2">
    <citation type="journal article" date="2015" name="Fish Shellfish Immunol.">
        <title>Early steps in the European eel (Anguilla anguilla)-Vibrio vulnificus interaction in the gills: Role of the RtxA13 toxin.</title>
        <authorList>
            <person name="Callol A."/>
            <person name="Pajuelo D."/>
            <person name="Ebbesson L."/>
            <person name="Teles M."/>
            <person name="MacKenzie S."/>
            <person name="Amaro C."/>
        </authorList>
    </citation>
    <scope>NUCLEOTIDE SEQUENCE</scope>
</reference>
<reference evidence="1" key="1">
    <citation type="submission" date="2014-11" db="EMBL/GenBank/DDBJ databases">
        <authorList>
            <person name="Amaro Gonzalez C."/>
        </authorList>
    </citation>
    <scope>NUCLEOTIDE SEQUENCE</scope>
</reference>
<accession>A0A0E9WFG2</accession>
<name>A0A0E9WFG2_ANGAN</name>
<dbReference type="AlphaFoldDB" id="A0A0E9WFG2"/>
<sequence>MLLSRTAYTAYIPHNPFIQLEIPLRHFRFSTSLQSTMAVPHLGIKPATTELQTQFPYII</sequence>
<proteinExistence type="predicted"/>
<dbReference type="EMBL" id="GBXM01019433">
    <property type="protein sequence ID" value="JAH89144.1"/>
    <property type="molecule type" value="Transcribed_RNA"/>
</dbReference>
<organism evidence="1">
    <name type="scientific">Anguilla anguilla</name>
    <name type="common">European freshwater eel</name>
    <name type="synonym">Muraena anguilla</name>
    <dbReference type="NCBI Taxonomy" id="7936"/>
    <lineage>
        <taxon>Eukaryota</taxon>
        <taxon>Metazoa</taxon>
        <taxon>Chordata</taxon>
        <taxon>Craniata</taxon>
        <taxon>Vertebrata</taxon>
        <taxon>Euteleostomi</taxon>
        <taxon>Actinopterygii</taxon>
        <taxon>Neopterygii</taxon>
        <taxon>Teleostei</taxon>
        <taxon>Anguilliformes</taxon>
        <taxon>Anguillidae</taxon>
        <taxon>Anguilla</taxon>
    </lineage>
</organism>